<evidence type="ECO:0000313" key="2">
    <source>
        <dbReference type="Proteomes" id="UP000000763"/>
    </source>
</evidence>
<dbReference type="EMBL" id="AP004620">
    <property type="protein sequence ID" value="BAD09663.1"/>
    <property type="molecule type" value="Genomic_DNA"/>
</dbReference>
<dbReference type="Proteomes" id="UP000000763">
    <property type="component" value="Chromosome 8"/>
</dbReference>
<reference evidence="2" key="1">
    <citation type="journal article" date="2005" name="Nature">
        <title>The map-based sequence of the rice genome.</title>
        <authorList>
            <consortium name="International rice genome sequencing project (IRGSP)"/>
            <person name="Matsumoto T."/>
            <person name="Wu J."/>
            <person name="Kanamori H."/>
            <person name="Katayose Y."/>
            <person name="Fujisawa M."/>
            <person name="Namiki N."/>
            <person name="Mizuno H."/>
            <person name="Yamamoto K."/>
            <person name="Antonio B.A."/>
            <person name="Baba T."/>
            <person name="Sakata K."/>
            <person name="Nagamura Y."/>
            <person name="Aoki H."/>
            <person name="Arikawa K."/>
            <person name="Arita K."/>
            <person name="Bito T."/>
            <person name="Chiden Y."/>
            <person name="Fujitsuka N."/>
            <person name="Fukunaka R."/>
            <person name="Hamada M."/>
            <person name="Harada C."/>
            <person name="Hayashi A."/>
            <person name="Hijishita S."/>
            <person name="Honda M."/>
            <person name="Hosokawa S."/>
            <person name="Ichikawa Y."/>
            <person name="Idonuma A."/>
            <person name="Iijima M."/>
            <person name="Ikeda M."/>
            <person name="Ikeno M."/>
            <person name="Ito K."/>
            <person name="Ito S."/>
            <person name="Ito T."/>
            <person name="Ito Y."/>
            <person name="Ito Y."/>
            <person name="Iwabuchi A."/>
            <person name="Kamiya K."/>
            <person name="Karasawa W."/>
            <person name="Kurita K."/>
            <person name="Katagiri S."/>
            <person name="Kikuta A."/>
            <person name="Kobayashi H."/>
            <person name="Kobayashi N."/>
            <person name="Machita K."/>
            <person name="Maehara T."/>
            <person name="Masukawa M."/>
            <person name="Mizubayashi T."/>
            <person name="Mukai Y."/>
            <person name="Nagasaki H."/>
            <person name="Nagata Y."/>
            <person name="Naito S."/>
            <person name="Nakashima M."/>
            <person name="Nakama Y."/>
            <person name="Nakamichi Y."/>
            <person name="Nakamura M."/>
            <person name="Meguro A."/>
            <person name="Negishi M."/>
            <person name="Ohta I."/>
            <person name="Ohta T."/>
            <person name="Okamoto M."/>
            <person name="Ono N."/>
            <person name="Saji S."/>
            <person name="Sakaguchi M."/>
            <person name="Sakai K."/>
            <person name="Shibata M."/>
            <person name="Shimokawa T."/>
            <person name="Song J."/>
            <person name="Takazaki Y."/>
            <person name="Terasawa K."/>
            <person name="Tsugane M."/>
            <person name="Tsuji K."/>
            <person name="Ueda S."/>
            <person name="Waki K."/>
            <person name="Yamagata H."/>
            <person name="Yamamoto M."/>
            <person name="Yamamoto S."/>
            <person name="Yamane H."/>
            <person name="Yoshiki S."/>
            <person name="Yoshihara R."/>
            <person name="Yukawa K."/>
            <person name="Zhong H."/>
            <person name="Yano M."/>
            <person name="Yuan Q."/>
            <person name="Ouyang S."/>
            <person name="Liu J."/>
            <person name="Jones K.M."/>
            <person name="Gansberger K."/>
            <person name="Moffat K."/>
            <person name="Hill J."/>
            <person name="Bera J."/>
            <person name="Fadrosh D."/>
            <person name="Jin S."/>
            <person name="Johri S."/>
            <person name="Kim M."/>
            <person name="Overton L."/>
            <person name="Reardon M."/>
            <person name="Tsitrin T."/>
            <person name="Vuong H."/>
            <person name="Weaver B."/>
            <person name="Ciecko A."/>
            <person name="Tallon L."/>
            <person name="Jackson J."/>
            <person name="Pai G."/>
            <person name="Aken S.V."/>
            <person name="Utterback T."/>
            <person name="Reidmuller S."/>
            <person name="Feldblyum T."/>
            <person name="Hsiao J."/>
            <person name="Zismann V."/>
            <person name="Iobst S."/>
            <person name="de Vazeille A.R."/>
            <person name="Buell C.R."/>
            <person name="Ying K."/>
            <person name="Li Y."/>
            <person name="Lu T."/>
            <person name="Huang Y."/>
            <person name="Zhao Q."/>
            <person name="Feng Q."/>
            <person name="Zhang L."/>
            <person name="Zhu J."/>
            <person name="Weng Q."/>
            <person name="Mu J."/>
            <person name="Lu Y."/>
            <person name="Fan D."/>
            <person name="Liu Y."/>
            <person name="Guan J."/>
            <person name="Zhang Y."/>
            <person name="Yu S."/>
            <person name="Liu X."/>
            <person name="Zhang Y."/>
            <person name="Hong G."/>
            <person name="Han B."/>
            <person name="Choisne N."/>
            <person name="Demange N."/>
            <person name="Orjeda G."/>
            <person name="Samain S."/>
            <person name="Cattolico L."/>
            <person name="Pelletier E."/>
            <person name="Couloux A."/>
            <person name="Segurens B."/>
            <person name="Wincker P."/>
            <person name="D'Hont A."/>
            <person name="Scarpelli C."/>
            <person name="Weissenbach J."/>
            <person name="Salanoubat M."/>
            <person name="Quetier F."/>
            <person name="Yu Y."/>
            <person name="Kim H.R."/>
            <person name="Rambo T."/>
            <person name="Currie J."/>
            <person name="Collura K."/>
            <person name="Luo M."/>
            <person name="Yang T."/>
            <person name="Ammiraju J.S.S."/>
            <person name="Engler F."/>
            <person name="Soderlund C."/>
            <person name="Wing R.A."/>
            <person name="Palmer L.E."/>
            <person name="de la Bastide M."/>
            <person name="Spiegel L."/>
            <person name="Nascimento L."/>
            <person name="Zutavern T."/>
            <person name="O'Shaughnessy A."/>
            <person name="Dike S."/>
            <person name="Dedhia N."/>
            <person name="Preston R."/>
            <person name="Balija V."/>
            <person name="McCombie W.R."/>
            <person name="Chow T."/>
            <person name="Chen H."/>
            <person name="Chung M."/>
            <person name="Chen C."/>
            <person name="Shaw J."/>
            <person name="Wu H."/>
            <person name="Hsiao K."/>
            <person name="Chao Y."/>
            <person name="Chu M."/>
            <person name="Cheng C."/>
            <person name="Hour A."/>
            <person name="Lee P."/>
            <person name="Lin S."/>
            <person name="Lin Y."/>
            <person name="Liou J."/>
            <person name="Liu S."/>
            <person name="Hsing Y."/>
            <person name="Raghuvanshi S."/>
            <person name="Mohanty A."/>
            <person name="Bharti A.K."/>
            <person name="Gaur A."/>
            <person name="Gupta V."/>
            <person name="Kumar D."/>
            <person name="Ravi V."/>
            <person name="Vij S."/>
            <person name="Kapur A."/>
            <person name="Khurana P."/>
            <person name="Khurana P."/>
            <person name="Khurana J.P."/>
            <person name="Tyagi A.K."/>
            <person name="Gaikwad K."/>
            <person name="Singh A."/>
            <person name="Dalal V."/>
            <person name="Srivastava S."/>
            <person name="Dixit A."/>
            <person name="Pal A.K."/>
            <person name="Ghazi I.A."/>
            <person name="Yadav M."/>
            <person name="Pandit A."/>
            <person name="Bhargava A."/>
            <person name="Sureshbabu K."/>
            <person name="Batra K."/>
            <person name="Sharma T.R."/>
            <person name="Mohapatra T."/>
            <person name="Singh N.K."/>
            <person name="Messing J."/>
            <person name="Nelson A.B."/>
            <person name="Fuks G."/>
            <person name="Kavchok S."/>
            <person name="Keizer G."/>
            <person name="Linton E."/>
            <person name="Llaca V."/>
            <person name="Song R."/>
            <person name="Tanyolac B."/>
            <person name="Young S."/>
            <person name="Ho-Il K."/>
            <person name="Hahn J.H."/>
            <person name="Sangsakoo G."/>
            <person name="Vanavichit A."/>
            <person name="de Mattos Luiz.A.T."/>
            <person name="Zimmer P.D."/>
            <person name="Malone G."/>
            <person name="Dellagostin O."/>
            <person name="de Oliveira A.C."/>
            <person name="Bevan M."/>
            <person name="Bancroft I."/>
            <person name="Minx P."/>
            <person name="Cordum H."/>
            <person name="Wilson R."/>
            <person name="Cheng Z."/>
            <person name="Jin W."/>
            <person name="Jiang J."/>
            <person name="Leong S.A."/>
            <person name="Iwama H."/>
            <person name="Gojobori T."/>
            <person name="Itoh T."/>
            <person name="Niimura Y."/>
            <person name="Fujii Y."/>
            <person name="Habara T."/>
            <person name="Sakai H."/>
            <person name="Sato Y."/>
            <person name="Wilson G."/>
            <person name="Kumar K."/>
            <person name="McCouch S."/>
            <person name="Juretic N."/>
            <person name="Hoen D."/>
            <person name="Wright S."/>
            <person name="Bruskiewich R."/>
            <person name="Bureau T."/>
            <person name="Miyao A."/>
            <person name="Hirochika H."/>
            <person name="Nishikawa T."/>
            <person name="Kadowaki K."/>
            <person name="Sugiura M."/>
            <person name="Burr B."/>
            <person name="Sasaki T."/>
        </authorList>
    </citation>
    <scope>NUCLEOTIDE SEQUENCE [LARGE SCALE GENOMIC DNA]</scope>
    <source>
        <strain evidence="2">cv. Nipponbare</strain>
    </source>
</reference>
<gene>
    <name evidence="1" type="primary">P0605H02.25</name>
</gene>
<evidence type="ECO:0000313" key="1">
    <source>
        <dbReference type="EMBL" id="BAD09663.1"/>
    </source>
</evidence>
<protein>
    <submittedName>
        <fullName evidence="1">Uncharacterized protein</fullName>
    </submittedName>
</protein>
<proteinExistence type="predicted"/>
<sequence>MQCIIWEVSGMVALWNLGAHDHPQPATPPTLYINISIHGMPAIFGLMCRPRPGPRRWLPPTVT</sequence>
<reference evidence="2" key="2">
    <citation type="journal article" date="2008" name="Nucleic Acids Res.">
        <title>The rice annotation project database (RAP-DB): 2008 update.</title>
        <authorList>
            <consortium name="The rice annotation project (RAP)"/>
        </authorList>
    </citation>
    <scope>GENOME REANNOTATION</scope>
    <source>
        <strain evidence="2">cv. Nipponbare</strain>
    </source>
</reference>
<organism evidence="1 2">
    <name type="scientific">Oryza sativa subsp. japonica</name>
    <name type="common">Rice</name>
    <dbReference type="NCBI Taxonomy" id="39947"/>
    <lineage>
        <taxon>Eukaryota</taxon>
        <taxon>Viridiplantae</taxon>
        <taxon>Streptophyta</taxon>
        <taxon>Embryophyta</taxon>
        <taxon>Tracheophyta</taxon>
        <taxon>Spermatophyta</taxon>
        <taxon>Magnoliopsida</taxon>
        <taxon>Liliopsida</taxon>
        <taxon>Poales</taxon>
        <taxon>Poaceae</taxon>
        <taxon>BOP clade</taxon>
        <taxon>Oryzoideae</taxon>
        <taxon>Oryzeae</taxon>
        <taxon>Oryzinae</taxon>
        <taxon>Oryza</taxon>
        <taxon>Oryza sativa</taxon>
    </lineage>
</organism>
<accession>Q6ZBQ3</accession>
<dbReference type="AlphaFoldDB" id="Q6ZBQ3"/>
<name>Q6ZBQ3_ORYSJ</name>